<proteinExistence type="inferred from homology"/>
<dbReference type="PROSITE" id="PS51471">
    <property type="entry name" value="FE2OG_OXY"/>
    <property type="match status" value="3"/>
</dbReference>
<evidence type="ECO:0000259" key="5">
    <source>
        <dbReference type="PROSITE" id="PS51471"/>
    </source>
</evidence>
<evidence type="ECO:0000313" key="7">
    <source>
        <dbReference type="Proteomes" id="UP000826271"/>
    </source>
</evidence>
<feature type="domain" description="Fe2OG dioxygenase" evidence="5">
    <location>
        <begin position="206"/>
        <end position="306"/>
    </location>
</feature>
<dbReference type="Pfam" id="PF03171">
    <property type="entry name" value="2OG-FeII_Oxy"/>
    <property type="match status" value="3"/>
</dbReference>
<name>A0AAV6XZ03_9LAMI</name>
<feature type="domain" description="Fe2OG dioxygenase" evidence="5">
    <location>
        <begin position="718"/>
        <end position="818"/>
    </location>
</feature>
<dbReference type="EMBL" id="WHWC01000003">
    <property type="protein sequence ID" value="KAG8385357.1"/>
    <property type="molecule type" value="Genomic_DNA"/>
</dbReference>
<keyword evidence="3" id="KW-0560">Oxidoreductase</keyword>
<dbReference type="FunFam" id="2.60.120.330:FF:000001">
    <property type="entry name" value="Protein SRG1"/>
    <property type="match status" value="2"/>
</dbReference>
<dbReference type="GO" id="GO:0046872">
    <property type="term" value="F:metal ion binding"/>
    <property type="evidence" value="ECO:0007669"/>
    <property type="project" value="UniProtKB-KW"/>
</dbReference>
<comment type="caution">
    <text evidence="6">The sequence shown here is derived from an EMBL/GenBank/DDBJ whole genome shotgun (WGS) entry which is preliminary data.</text>
</comment>
<dbReference type="InterPro" id="IPR027443">
    <property type="entry name" value="IPNS-like_sf"/>
</dbReference>
<evidence type="ECO:0000256" key="2">
    <source>
        <dbReference type="ARBA" id="ARBA00022723"/>
    </source>
</evidence>
<evidence type="ECO:0000313" key="6">
    <source>
        <dbReference type="EMBL" id="KAG8385357.1"/>
    </source>
</evidence>
<keyword evidence="4" id="KW-0408">Iron</keyword>
<dbReference type="Gene3D" id="2.60.120.330">
    <property type="entry name" value="B-lactam Antibiotic, Isopenicillin N Synthase, Chain"/>
    <property type="match status" value="3"/>
</dbReference>
<sequence>METKLASSVKVPIVQELAKEKLTTVPPQYHRHDHNDHLILSDPTSLPEIPVINMQNLLFNKELMESELHNIYFLHLILLLLLLQLINHGVESEVIETMKLKIQEFFDLSIEEKKKYGQEAGDVEGYGQLFVVSEEQKLDWADMFYISLLPTNSRKPHLLPKLPPTFRDAIEAYSAQVKILAMKILTQMAKALHMKAEEMKTLFEEGRQSMRMNYYPPCPQPELVTGLYPHSDANGLTILLQVNEIEGLQINKDGVWIPVSPLPNAFVINIGDILEIVTNGVYRSIEHRATVNAKKERLSIATFHSPNLDCDIGPAPSLVTPETPAKFKRTTVDDYLKGVFRGSYNEDAIEAYSAQVKILAMKILTQMAKALHMKAEEMKTLFEEGRQSMRMNYYPLCPQPELVTGLYPHYDANGLTILLQVNEIEGLQIKKDGFWIPIVTNGAYRSIEHRATVNAKKERLSIATFHSPNLDCDIGPAPSLVAPETPAKFRRTTVDDYFKGFFSRELYGKQISAAMETKLGSSLNVPNVQELAKEKSSTVPPRYIRPDRDRDHDHLGLSSVHEIPVINMQNLLFNKELMESELHKMHKACQEWGFFQLINHGVDSEVIEKMKFETEEFFDLSIEEKNKFKQEAGDIEGYGQAFVVSEEQKLDWADLFYIVTLPTYLRKPHLLPKLPPTFRDATEAYAAELKVLAMKILNQMAKALNMKCEDIETLFDEGMQSMRMNYYPQCPQPELVTGLCPHSDAVGLTILLQVNEMEGLQIKKDGAWIPVSPLPNAFVINIGDILEIVTNGAYRSIEHRATVNSKKERLSIATFLNPKLDGDLGPAPSLVTPETPAKFKRTSAADYLKGLFSRELEGKSYIDTMKI</sequence>
<dbReference type="Proteomes" id="UP000826271">
    <property type="component" value="Unassembled WGS sequence"/>
</dbReference>
<comment type="similarity">
    <text evidence="1">Belongs to the iron/ascorbate-dependent oxidoreductase family.</text>
</comment>
<dbReference type="InterPro" id="IPR050295">
    <property type="entry name" value="Plant_2OG-oxidoreductases"/>
</dbReference>
<evidence type="ECO:0000256" key="1">
    <source>
        <dbReference type="ARBA" id="ARBA00008056"/>
    </source>
</evidence>
<keyword evidence="2" id="KW-0479">Metal-binding</keyword>
<feature type="domain" description="Fe2OG dioxygenase" evidence="5">
    <location>
        <begin position="385"/>
        <end position="468"/>
    </location>
</feature>
<gene>
    <name evidence="6" type="ORF">BUALT_Bualt03G0034700</name>
</gene>
<dbReference type="AlphaFoldDB" id="A0AAV6XZ03"/>
<dbReference type="PANTHER" id="PTHR47991">
    <property type="entry name" value="OXOGLUTARATE/IRON-DEPENDENT DIOXYGENASE"/>
    <property type="match status" value="1"/>
</dbReference>
<dbReference type="InterPro" id="IPR044861">
    <property type="entry name" value="IPNS-like_FE2OG_OXY"/>
</dbReference>
<dbReference type="InterPro" id="IPR026992">
    <property type="entry name" value="DIOX_N"/>
</dbReference>
<dbReference type="GO" id="GO:0002238">
    <property type="term" value="P:response to molecule of fungal origin"/>
    <property type="evidence" value="ECO:0007669"/>
    <property type="project" value="UniProtKB-ARBA"/>
</dbReference>
<dbReference type="GO" id="GO:0016706">
    <property type="term" value="F:2-oxoglutarate-dependent dioxygenase activity"/>
    <property type="evidence" value="ECO:0007669"/>
    <property type="project" value="UniProtKB-ARBA"/>
</dbReference>
<dbReference type="InterPro" id="IPR005123">
    <property type="entry name" value="Oxoglu/Fe-dep_dioxygenase_dom"/>
</dbReference>
<organism evidence="6 7">
    <name type="scientific">Buddleja alternifolia</name>
    <dbReference type="NCBI Taxonomy" id="168488"/>
    <lineage>
        <taxon>Eukaryota</taxon>
        <taxon>Viridiplantae</taxon>
        <taxon>Streptophyta</taxon>
        <taxon>Embryophyta</taxon>
        <taxon>Tracheophyta</taxon>
        <taxon>Spermatophyta</taxon>
        <taxon>Magnoliopsida</taxon>
        <taxon>eudicotyledons</taxon>
        <taxon>Gunneridae</taxon>
        <taxon>Pentapetalae</taxon>
        <taxon>asterids</taxon>
        <taxon>lamiids</taxon>
        <taxon>Lamiales</taxon>
        <taxon>Scrophulariaceae</taxon>
        <taxon>Buddlejeae</taxon>
        <taxon>Buddleja</taxon>
    </lineage>
</organism>
<evidence type="ECO:0000256" key="3">
    <source>
        <dbReference type="ARBA" id="ARBA00023002"/>
    </source>
</evidence>
<accession>A0AAV6XZ03</accession>
<dbReference type="GO" id="GO:0009805">
    <property type="term" value="P:coumarin biosynthetic process"/>
    <property type="evidence" value="ECO:0007669"/>
    <property type="project" value="UniProtKB-ARBA"/>
</dbReference>
<protein>
    <recommendedName>
        <fullName evidence="5">Fe2OG dioxygenase domain-containing protein</fullName>
    </recommendedName>
</protein>
<dbReference type="SUPFAM" id="SSF51197">
    <property type="entry name" value="Clavaminate synthase-like"/>
    <property type="match status" value="3"/>
</dbReference>
<evidence type="ECO:0000256" key="4">
    <source>
        <dbReference type="ARBA" id="ARBA00023004"/>
    </source>
</evidence>
<dbReference type="Pfam" id="PF14226">
    <property type="entry name" value="DIOX_N"/>
    <property type="match status" value="2"/>
</dbReference>
<reference evidence="6" key="1">
    <citation type="submission" date="2019-10" db="EMBL/GenBank/DDBJ databases">
        <authorList>
            <person name="Zhang R."/>
            <person name="Pan Y."/>
            <person name="Wang J."/>
            <person name="Ma R."/>
            <person name="Yu S."/>
        </authorList>
    </citation>
    <scope>NUCLEOTIDE SEQUENCE</scope>
    <source>
        <strain evidence="6">LA-IB0</strain>
        <tissue evidence="6">Leaf</tissue>
    </source>
</reference>
<keyword evidence="7" id="KW-1185">Reference proteome</keyword>